<reference evidence="8" key="2">
    <citation type="submission" date="2020-09" db="EMBL/GenBank/DDBJ databases">
        <authorList>
            <person name="Sun Q."/>
            <person name="Kim S."/>
        </authorList>
    </citation>
    <scope>NUCLEOTIDE SEQUENCE</scope>
    <source>
        <strain evidence="8">KCTC 12988</strain>
    </source>
</reference>
<dbReference type="Pfam" id="PF05198">
    <property type="entry name" value="IF3_N"/>
    <property type="match status" value="1"/>
</dbReference>
<dbReference type="GO" id="GO:0043022">
    <property type="term" value="F:ribosome binding"/>
    <property type="evidence" value="ECO:0007669"/>
    <property type="project" value="TreeGrafter"/>
</dbReference>
<evidence type="ECO:0000256" key="5">
    <source>
        <dbReference type="SAM" id="MobiDB-lite"/>
    </source>
</evidence>
<evidence type="ECO:0000259" key="7">
    <source>
        <dbReference type="Pfam" id="PF05198"/>
    </source>
</evidence>
<keyword evidence="3" id="KW-0648">Protein biosynthesis</keyword>
<keyword evidence="2 8" id="KW-0396">Initiation factor</keyword>
<evidence type="ECO:0000313" key="8">
    <source>
        <dbReference type="EMBL" id="GHC57066.1"/>
    </source>
</evidence>
<dbReference type="PANTHER" id="PTHR10938:SF0">
    <property type="entry name" value="TRANSLATION INITIATION FACTOR IF-3, MITOCHONDRIAL"/>
    <property type="match status" value="1"/>
</dbReference>
<feature type="region of interest" description="Disordered" evidence="5">
    <location>
        <begin position="167"/>
        <end position="201"/>
    </location>
</feature>
<dbReference type="SUPFAM" id="SSF54364">
    <property type="entry name" value="Translation initiation factor IF3, N-terminal domain"/>
    <property type="match status" value="1"/>
</dbReference>
<evidence type="ECO:0000259" key="6">
    <source>
        <dbReference type="Pfam" id="PF00707"/>
    </source>
</evidence>
<dbReference type="InterPro" id="IPR001288">
    <property type="entry name" value="Translation_initiation_fac_3"/>
</dbReference>
<organism evidence="8 9">
    <name type="scientific">Roseibacillus persicicus</name>
    <dbReference type="NCBI Taxonomy" id="454148"/>
    <lineage>
        <taxon>Bacteria</taxon>
        <taxon>Pseudomonadati</taxon>
        <taxon>Verrucomicrobiota</taxon>
        <taxon>Verrucomicrobiia</taxon>
        <taxon>Verrucomicrobiales</taxon>
        <taxon>Verrucomicrobiaceae</taxon>
        <taxon>Roseibacillus</taxon>
    </lineage>
</organism>
<evidence type="ECO:0000256" key="2">
    <source>
        <dbReference type="ARBA" id="ARBA00022540"/>
    </source>
</evidence>
<dbReference type="GO" id="GO:0032790">
    <property type="term" value="P:ribosome disassembly"/>
    <property type="evidence" value="ECO:0007669"/>
    <property type="project" value="TreeGrafter"/>
</dbReference>
<dbReference type="InterPro" id="IPR019814">
    <property type="entry name" value="Translation_initiation_fac_3_N"/>
</dbReference>
<dbReference type="Proteomes" id="UP000644507">
    <property type="component" value="Unassembled WGS sequence"/>
</dbReference>
<dbReference type="GO" id="GO:0003743">
    <property type="term" value="F:translation initiation factor activity"/>
    <property type="evidence" value="ECO:0007669"/>
    <property type="project" value="UniProtKB-UniRule"/>
</dbReference>
<accession>A0A918TQB1</accession>
<dbReference type="GO" id="GO:0016020">
    <property type="term" value="C:membrane"/>
    <property type="evidence" value="ECO:0007669"/>
    <property type="project" value="TreeGrafter"/>
</dbReference>
<sequence length="201" mass="23167">MRVLAPDGAQLGVMDLRDAVKAAKERGLTLVEVAGKVDPPVCQIVDYGKWRYDQSKRKKKKDTTTKMKEVKFRVRTEEHDYNIKMGRLEEFLDSGFKVRVQLQFRGRENAHKELGVEVLKKVKEDAKLMGNCDQEPRIAGRAVNMVLSPLPKGQRKRRFKLIHGDLIDPDEDYEDEDEDFEDDDHADDDHAEDADHSDDED</sequence>
<evidence type="ECO:0000256" key="3">
    <source>
        <dbReference type="ARBA" id="ARBA00022917"/>
    </source>
</evidence>
<name>A0A918TQB1_9BACT</name>
<dbReference type="Gene3D" id="3.10.20.80">
    <property type="entry name" value="Translation initiation factor 3 (IF-3), N-terminal domain"/>
    <property type="match status" value="1"/>
</dbReference>
<comment type="caution">
    <text evidence="8">The sequence shown here is derived from an EMBL/GenBank/DDBJ whole genome shotgun (WGS) entry which is preliminary data.</text>
</comment>
<reference evidence="8" key="1">
    <citation type="journal article" date="2014" name="Int. J. Syst. Evol. Microbiol.">
        <title>Complete genome sequence of Corynebacterium casei LMG S-19264T (=DSM 44701T), isolated from a smear-ripened cheese.</title>
        <authorList>
            <consortium name="US DOE Joint Genome Institute (JGI-PGF)"/>
            <person name="Walter F."/>
            <person name="Albersmeier A."/>
            <person name="Kalinowski J."/>
            <person name="Ruckert C."/>
        </authorList>
    </citation>
    <scope>NUCLEOTIDE SEQUENCE</scope>
    <source>
        <strain evidence="8">KCTC 12988</strain>
    </source>
</reference>
<feature type="domain" description="Translation initiation factor 3 N-terminal" evidence="7">
    <location>
        <begin position="2"/>
        <end position="60"/>
    </location>
</feature>
<feature type="domain" description="Translation initiation factor 3 C-terminal" evidence="6">
    <location>
        <begin position="66"/>
        <end position="149"/>
    </location>
</feature>
<dbReference type="PANTHER" id="PTHR10938">
    <property type="entry name" value="TRANSLATION INITIATION FACTOR IF-3"/>
    <property type="match status" value="1"/>
</dbReference>
<proteinExistence type="inferred from homology"/>
<dbReference type="AlphaFoldDB" id="A0A918TQB1"/>
<evidence type="ECO:0000313" key="9">
    <source>
        <dbReference type="Proteomes" id="UP000644507"/>
    </source>
</evidence>
<dbReference type="InterPro" id="IPR036787">
    <property type="entry name" value="T_IF-3_N_sf"/>
</dbReference>
<dbReference type="InterPro" id="IPR019815">
    <property type="entry name" value="Translation_initiation_fac_3_C"/>
</dbReference>
<evidence type="ECO:0000256" key="4">
    <source>
        <dbReference type="NCBIfam" id="TIGR00168"/>
    </source>
</evidence>
<evidence type="ECO:0000256" key="1">
    <source>
        <dbReference type="ARBA" id="ARBA00005439"/>
    </source>
</evidence>
<dbReference type="Gene3D" id="3.30.110.10">
    <property type="entry name" value="Translation initiation factor 3 (IF-3), C-terminal domain"/>
    <property type="match status" value="1"/>
</dbReference>
<gene>
    <name evidence="8" type="primary">infC</name>
    <name evidence="8" type="ORF">GCM10007100_24880</name>
</gene>
<dbReference type="NCBIfam" id="TIGR00168">
    <property type="entry name" value="infC"/>
    <property type="match status" value="1"/>
</dbReference>
<dbReference type="Pfam" id="PF00707">
    <property type="entry name" value="IF3_C"/>
    <property type="match status" value="1"/>
</dbReference>
<keyword evidence="9" id="KW-1185">Reference proteome</keyword>
<dbReference type="FunFam" id="3.30.110.10:FF:000001">
    <property type="entry name" value="Translation initiation factor IF-3"/>
    <property type="match status" value="1"/>
</dbReference>
<dbReference type="GO" id="GO:0005829">
    <property type="term" value="C:cytosol"/>
    <property type="evidence" value="ECO:0007669"/>
    <property type="project" value="TreeGrafter"/>
</dbReference>
<dbReference type="SUPFAM" id="SSF55200">
    <property type="entry name" value="Translation initiation factor IF3, C-terminal domain"/>
    <property type="match status" value="1"/>
</dbReference>
<protein>
    <recommendedName>
        <fullName evidence="4">Translation initiation factor IF-3</fullName>
    </recommendedName>
</protein>
<dbReference type="InterPro" id="IPR036788">
    <property type="entry name" value="T_IF-3_C_sf"/>
</dbReference>
<comment type="similarity">
    <text evidence="1">Belongs to the IF-3 family.</text>
</comment>
<dbReference type="EMBL" id="BMXI01000010">
    <property type="protein sequence ID" value="GHC57066.1"/>
    <property type="molecule type" value="Genomic_DNA"/>
</dbReference>